<gene>
    <name evidence="1" type="primary">pilV</name>
    <name evidence="1" type="ORF">HBF32_08370</name>
</gene>
<organism evidence="1 2">
    <name type="scientific">Luteibacter yeojuensis</name>
    <dbReference type="NCBI Taxonomy" id="345309"/>
    <lineage>
        <taxon>Bacteria</taxon>
        <taxon>Pseudomonadati</taxon>
        <taxon>Pseudomonadota</taxon>
        <taxon>Gammaproteobacteria</taxon>
        <taxon>Lysobacterales</taxon>
        <taxon>Rhodanobacteraceae</taxon>
        <taxon>Luteibacter</taxon>
    </lineage>
</organism>
<dbReference type="Proteomes" id="UP000518878">
    <property type="component" value="Unassembled WGS sequence"/>
</dbReference>
<keyword evidence="2" id="KW-1185">Reference proteome</keyword>
<sequence length="166" mass="17635">MIEVLVAVLIFTIGLIGLGGLLITATKSNASALVRTQVTFLANSMADRMRANPLGLWNAKYDSTNYPISGTLPVCDASKGCAPADVALRDQIVWSQQLKDSLPAVGPTSIQCVKGANPPDSSLYSKRPPYNGTCTMTITWAERGLTGGDDKVAAGNLQSFTWVFEP</sequence>
<comment type="caution">
    <text evidence="1">The sequence shown here is derived from an EMBL/GenBank/DDBJ whole genome shotgun (WGS) entry which is preliminary data.</text>
</comment>
<dbReference type="AlphaFoldDB" id="A0A7X5QU56"/>
<name>A0A7X5QU56_9GAMM</name>
<protein>
    <submittedName>
        <fullName evidence="1">Type IV pilus modification protein PilV</fullName>
    </submittedName>
</protein>
<accession>A0A7X5QU56</accession>
<proteinExistence type="predicted"/>
<dbReference type="InterPro" id="IPR013362">
    <property type="entry name" value="Pilus_4_PilV"/>
</dbReference>
<evidence type="ECO:0000313" key="2">
    <source>
        <dbReference type="Proteomes" id="UP000518878"/>
    </source>
</evidence>
<dbReference type="EMBL" id="JAAQTL010000001">
    <property type="protein sequence ID" value="NID15472.1"/>
    <property type="molecule type" value="Genomic_DNA"/>
</dbReference>
<reference evidence="1 2" key="1">
    <citation type="journal article" date="2006" name="Int. J. Syst. Evol. Microbiol.">
        <title>Dyella yeojuensis sp. nov., isolated from greenhouse soil in Korea.</title>
        <authorList>
            <person name="Kim B.Y."/>
            <person name="Weon H.Y."/>
            <person name="Lee K.H."/>
            <person name="Seok S.J."/>
            <person name="Kwon S.W."/>
            <person name="Go S.J."/>
            <person name="Stackebrandt E."/>
        </authorList>
    </citation>
    <scope>NUCLEOTIDE SEQUENCE [LARGE SCALE GENOMIC DNA]</scope>
    <source>
        <strain evidence="1 2">DSM 17673</strain>
    </source>
</reference>
<dbReference type="NCBIfam" id="TIGR02523">
    <property type="entry name" value="type_IV_pilV"/>
    <property type="match status" value="1"/>
</dbReference>
<evidence type="ECO:0000313" key="1">
    <source>
        <dbReference type="EMBL" id="NID15472.1"/>
    </source>
</evidence>